<evidence type="ECO:0000256" key="4">
    <source>
        <dbReference type="ARBA" id="ARBA00022729"/>
    </source>
</evidence>
<keyword evidence="3 10" id="KW-0812">Transmembrane</keyword>
<dbReference type="Pfam" id="PF13855">
    <property type="entry name" value="LRR_8"/>
    <property type="match status" value="1"/>
</dbReference>
<keyword evidence="8" id="KW-0325">Glycoprotein</keyword>
<dbReference type="GO" id="GO:0005886">
    <property type="term" value="C:plasma membrane"/>
    <property type="evidence" value="ECO:0007669"/>
    <property type="project" value="TreeGrafter"/>
</dbReference>
<evidence type="ECO:0000256" key="9">
    <source>
        <dbReference type="SAM" id="MobiDB-lite"/>
    </source>
</evidence>
<keyword evidence="7 10" id="KW-0472">Membrane</keyword>
<gene>
    <name evidence="11" type="ORF">GWI33_016828</name>
</gene>
<dbReference type="PANTHER" id="PTHR24365">
    <property type="entry name" value="TOLL-LIKE RECEPTOR"/>
    <property type="match status" value="1"/>
</dbReference>
<dbReference type="AlphaFoldDB" id="A0A834I0E4"/>
<keyword evidence="6 10" id="KW-1133">Transmembrane helix</keyword>
<keyword evidence="5" id="KW-0677">Repeat</keyword>
<dbReference type="SMART" id="SM00369">
    <property type="entry name" value="LRR_TYP"/>
    <property type="match status" value="4"/>
</dbReference>
<feature type="transmembrane region" description="Helical" evidence="10">
    <location>
        <begin position="266"/>
        <end position="289"/>
    </location>
</feature>
<dbReference type="SUPFAM" id="SSF52058">
    <property type="entry name" value="L domain-like"/>
    <property type="match status" value="1"/>
</dbReference>
<dbReference type="InterPro" id="IPR032675">
    <property type="entry name" value="LRR_dom_sf"/>
</dbReference>
<evidence type="ECO:0000256" key="10">
    <source>
        <dbReference type="SAM" id="Phobius"/>
    </source>
</evidence>
<sequence>MIVCISKTSSNCGNQKCKTVRIHGLKSSDCFGMDWKEFPKCLSSDVEVIDLSYNRIRKISRSDFQKHSHLKYLYLADNLITKIEDDTLADLGKLETLDLSLNGLGKIPPGIFQLPSLKMLYLSKNTNLNISETIDTVRPITSPITKLDISQITSENESRDFPNFGEMPFLAILNISGNQFNYLMPKHFAGLCNLELLDNKNVTTSFKSYCDCLDLNKWLEERNVKFTQFHCYGQHQDCLNRSIDQTDLDTYTNCLKQKDHLQQIKIFSVVVIVIAVFLIILIVISVILYKRYQKRKQRNASVKMTVAWQSERTKTLEEFIKEKTGPPPEALSELYRKRQFKEENVSDSEDSSFKVPSAPKKKCVGNVYTEHELYSSTGTFLAPKRQTVPYTEEIPSTSGLQGRRDADKTESVIAGPNQFRYNISIPD</sequence>
<keyword evidence="4" id="KW-0732">Signal</keyword>
<dbReference type="OrthoDB" id="694479at2759"/>
<protein>
    <submittedName>
        <fullName evidence="11">Uncharacterized protein</fullName>
    </submittedName>
</protein>
<dbReference type="Gene3D" id="3.80.10.10">
    <property type="entry name" value="Ribonuclease Inhibitor"/>
    <property type="match status" value="2"/>
</dbReference>
<dbReference type="InterPro" id="IPR001611">
    <property type="entry name" value="Leu-rich_rpt"/>
</dbReference>
<evidence type="ECO:0000256" key="5">
    <source>
        <dbReference type="ARBA" id="ARBA00022737"/>
    </source>
</evidence>
<dbReference type="GO" id="GO:0007165">
    <property type="term" value="P:signal transduction"/>
    <property type="evidence" value="ECO:0007669"/>
    <property type="project" value="TreeGrafter"/>
</dbReference>
<dbReference type="Proteomes" id="UP000625711">
    <property type="component" value="Unassembled WGS sequence"/>
</dbReference>
<evidence type="ECO:0000313" key="11">
    <source>
        <dbReference type="EMBL" id="KAF7270218.1"/>
    </source>
</evidence>
<proteinExistence type="predicted"/>
<keyword evidence="12" id="KW-1185">Reference proteome</keyword>
<evidence type="ECO:0000256" key="8">
    <source>
        <dbReference type="ARBA" id="ARBA00023180"/>
    </source>
</evidence>
<comment type="caution">
    <text evidence="11">The sequence shown here is derived from an EMBL/GenBank/DDBJ whole genome shotgun (WGS) entry which is preliminary data.</text>
</comment>
<accession>A0A834I0E4</accession>
<evidence type="ECO:0000256" key="2">
    <source>
        <dbReference type="ARBA" id="ARBA00022614"/>
    </source>
</evidence>
<evidence type="ECO:0000256" key="7">
    <source>
        <dbReference type="ARBA" id="ARBA00023136"/>
    </source>
</evidence>
<dbReference type="SMART" id="SM00365">
    <property type="entry name" value="LRR_SD22"/>
    <property type="match status" value="2"/>
</dbReference>
<keyword evidence="2" id="KW-0433">Leucine-rich repeat</keyword>
<dbReference type="PROSITE" id="PS51450">
    <property type="entry name" value="LRR"/>
    <property type="match status" value="2"/>
</dbReference>
<evidence type="ECO:0000256" key="3">
    <source>
        <dbReference type="ARBA" id="ARBA00022692"/>
    </source>
</evidence>
<dbReference type="GO" id="GO:0038023">
    <property type="term" value="F:signaling receptor activity"/>
    <property type="evidence" value="ECO:0007669"/>
    <property type="project" value="TreeGrafter"/>
</dbReference>
<comment type="subcellular location">
    <subcellularLocation>
        <location evidence="1">Membrane</location>
        <topology evidence="1">Single-pass membrane protein</topology>
    </subcellularLocation>
</comment>
<dbReference type="PANTHER" id="PTHR24365:SF541">
    <property type="entry name" value="PROTEIN TOLL-RELATED"/>
    <property type="match status" value="1"/>
</dbReference>
<evidence type="ECO:0000313" key="12">
    <source>
        <dbReference type="Proteomes" id="UP000625711"/>
    </source>
</evidence>
<evidence type="ECO:0000256" key="1">
    <source>
        <dbReference type="ARBA" id="ARBA00004167"/>
    </source>
</evidence>
<name>A0A834I0E4_RHYFE</name>
<dbReference type="InterPro" id="IPR003591">
    <property type="entry name" value="Leu-rich_rpt_typical-subtyp"/>
</dbReference>
<feature type="region of interest" description="Disordered" evidence="9">
    <location>
        <begin position="386"/>
        <end position="409"/>
    </location>
</feature>
<organism evidence="11 12">
    <name type="scientific">Rhynchophorus ferrugineus</name>
    <name type="common">Red palm weevil</name>
    <name type="synonym">Curculio ferrugineus</name>
    <dbReference type="NCBI Taxonomy" id="354439"/>
    <lineage>
        <taxon>Eukaryota</taxon>
        <taxon>Metazoa</taxon>
        <taxon>Ecdysozoa</taxon>
        <taxon>Arthropoda</taxon>
        <taxon>Hexapoda</taxon>
        <taxon>Insecta</taxon>
        <taxon>Pterygota</taxon>
        <taxon>Neoptera</taxon>
        <taxon>Endopterygota</taxon>
        <taxon>Coleoptera</taxon>
        <taxon>Polyphaga</taxon>
        <taxon>Cucujiformia</taxon>
        <taxon>Curculionidae</taxon>
        <taxon>Dryophthorinae</taxon>
        <taxon>Rhynchophorus</taxon>
    </lineage>
</organism>
<dbReference type="EMBL" id="JAACXV010014123">
    <property type="protein sequence ID" value="KAF7270218.1"/>
    <property type="molecule type" value="Genomic_DNA"/>
</dbReference>
<reference evidence="11" key="1">
    <citation type="submission" date="2020-08" db="EMBL/GenBank/DDBJ databases">
        <title>Genome sequencing and assembly of the red palm weevil Rhynchophorus ferrugineus.</title>
        <authorList>
            <person name="Dias G.B."/>
            <person name="Bergman C.M."/>
            <person name="Manee M."/>
        </authorList>
    </citation>
    <scope>NUCLEOTIDE SEQUENCE</scope>
    <source>
        <strain evidence="11">AA-2017</strain>
        <tissue evidence="11">Whole larva</tissue>
    </source>
</reference>
<evidence type="ECO:0000256" key="6">
    <source>
        <dbReference type="ARBA" id="ARBA00022989"/>
    </source>
</evidence>